<feature type="compositionally biased region" description="Basic and acidic residues" evidence="2">
    <location>
        <begin position="369"/>
        <end position="378"/>
    </location>
</feature>
<keyword evidence="4" id="KW-1185">Reference proteome</keyword>
<name>A0AAD6CDK2_9EURO</name>
<proteinExistence type="predicted"/>
<gene>
    <name evidence="3" type="ORF">N7458_001472</name>
</gene>
<keyword evidence="1" id="KW-0175">Coiled coil</keyword>
<comment type="caution">
    <text evidence="3">The sequence shown here is derived from an EMBL/GenBank/DDBJ whole genome shotgun (WGS) entry which is preliminary data.</text>
</comment>
<sequence length="552" mass="60735">MSCGIFMIGFDEEQAQARFVISCNDREICKELKKIFKTQSLEVDYMGFKPLISTNFPRSQIPLQRLSERSSSFAESSSSSGVDESFPFVELSSLGKYKVFLREPLLPNQALVLPASISIGSVASSHQAVISGLVTLQSQNRTFALTIAHAITPSETTTVAKTGSFDLSTSDGSKIGSVIRSSQGMRAGLDWALIELEHDLEVYTLAPYPTRLADPTVSDNIDEYREVYVKTPRSLLSGVLLPSLYYIRPEGEDRFMEVWTLELNDHIRKLILAHIWPMSGTVVADQFKGNGDCGAWVVGAENQELYGYVAFGHPGDKYAYVISARSIFRQISAEVSDYVAICASGPTFKFPFAARNHRQNQTHQGRWSRQRDPQENFHHGYASPQMPPYGNPWGYPGVYPQTFQPYTEPPTARDNPGERISTSPSPAPNAGTTAEEAIARLEKLILDDRLEREAKEAARNAAIESEAAEKAAREVQLAHDRKIAQEAAAIARADAEVRAAQDAALAKEKAEAAAQAAAAESQARIARLEAVKEAELRSASGRLKKRSNCVLQ</sequence>
<dbReference type="AlphaFoldDB" id="A0AAD6CDK2"/>
<feature type="coiled-coil region" evidence="1">
    <location>
        <begin position="483"/>
        <end position="529"/>
    </location>
</feature>
<dbReference type="EMBL" id="JAPVEA010000002">
    <property type="protein sequence ID" value="KAJ5459920.1"/>
    <property type="molecule type" value="Genomic_DNA"/>
</dbReference>
<dbReference type="Proteomes" id="UP001213681">
    <property type="component" value="Unassembled WGS sequence"/>
</dbReference>
<evidence type="ECO:0000313" key="4">
    <source>
        <dbReference type="Proteomes" id="UP001213681"/>
    </source>
</evidence>
<evidence type="ECO:0000256" key="1">
    <source>
        <dbReference type="SAM" id="Coils"/>
    </source>
</evidence>
<accession>A0AAD6CDK2</accession>
<feature type="region of interest" description="Disordered" evidence="2">
    <location>
        <begin position="400"/>
        <end position="432"/>
    </location>
</feature>
<reference evidence="3" key="2">
    <citation type="journal article" date="2023" name="IMA Fungus">
        <title>Comparative genomic study of the Penicillium genus elucidates a diverse pangenome and 15 lateral gene transfer events.</title>
        <authorList>
            <person name="Petersen C."/>
            <person name="Sorensen T."/>
            <person name="Nielsen M.R."/>
            <person name="Sondergaard T.E."/>
            <person name="Sorensen J.L."/>
            <person name="Fitzpatrick D.A."/>
            <person name="Frisvad J.C."/>
            <person name="Nielsen K.L."/>
        </authorList>
    </citation>
    <scope>NUCLEOTIDE SEQUENCE</scope>
    <source>
        <strain evidence="3">IBT 16125</strain>
    </source>
</reference>
<protein>
    <submittedName>
        <fullName evidence="3">Uncharacterized protein</fullName>
    </submittedName>
</protein>
<organism evidence="3 4">
    <name type="scientific">Penicillium daleae</name>
    <dbReference type="NCBI Taxonomy" id="63821"/>
    <lineage>
        <taxon>Eukaryota</taxon>
        <taxon>Fungi</taxon>
        <taxon>Dikarya</taxon>
        <taxon>Ascomycota</taxon>
        <taxon>Pezizomycotina</taxon>
        <taxon>Eurotiomycetes</taxon>
        <taxon>Eurotiomycetidae</taxon>
        <taxon>Eurotiales</taxon>
        <taxon>Aspergillaceae</taxon>
        <taxon>Penicillium</taxon>
    </lineage>
</organism>
<evidence type="ECO:0000256" key="2">
    <source>
        <dbReference type="SAM" id="MobiDB-lite"/>
    </source>
</evidence>
<reference evidence="3" key="1">
    <citation type="submission" date="2022-12" db="EMBL/GenBank/DDBJ databases">
        <authorList>
            <person name="Petersen C."/>
        </authorList>
    </citation>
    <scope>NUCLEOTIDE SEQUENCE</scope>
    <source>
        <strain evidence="3">IBT 16125</strain>
    </source>
</reference>
<feature type="region of interest" description="Disordered" evidence="2">
    <location>
        <begin position="359"/>
        <end position="385"/>
    </location>
</feature>
<evidence type="ECO:0000313" key="3">
    <source>
        <dbReference type="EMBL" id="KAJ5459920.1"/>
    </source>
</evidence>
<dbReference type="RefSeq" id="XP_056768962.1">
    <property type="nucleotide sequence ID" value="XM_056904855.1"/>
</dbReference>
<dbReference type="GeneID" id="81595098"/>